<comment type="subcellular location">
    <subcellularLocation>
        <location evidence="1">Membrane</location>
        <topology evidence="1">Multi-pass membrane protein</topology>
    </subcellularLocation>
</comment>
<dbReference type="InterPro" id="IPR005828">
    <property type="entry name" value="MFS_sugar_transport-like"/>
</dbReference>
<comment type="caution">
    <text evidence="11">The sequence shown here is derived from an EMBL/GenBank/DDBJ whole genome shotgun (WGS) entry which is preliminary data.</text>
</comment>
<reference evidence="11 12" key="1">
    <citation type="journal article" date="2020" name="bioRxiv">
        <title>A chromosome-scale genome assembly for the Fusarium oxysporum strain Fo5176 to establish a model Arabidopsis-fungal pathosystem.</title>
        <authorList>
            <person name="Fokkens L."/>
            <person name="Guo L."/>
            <person name="Dora S."/>
            <person name="Wang B."/>
            <person name="Ye K."/>
            <person name="Sanchez-Rodriguez C."/>
            <person name="Croll D."/>
        </authorList>
    </citation>
    <scope>NUCLEOTIDE SEQUENCE [LARGE SCALE GENOMIC DNA]</scope>
    <source>
        <strain evidence="11 12">Fo5176</strain>
    </source>
</reference>
<feature type="transmembrane region" description="Helical" evidence="9">
    <location>
        <begin position="386"/>
        <end position="405"/>
    </location>
</feature>
<feature type="transmembrane region" description="Helical" evidence="9">
    <location>
        <begin position="58"/>
        <end position="79"/>
    </location>
</feature>
<feature type="transmembrane region" description="Helical" evidence="9">
    <location>
        <begin position="486"/>
        <end position="505"/>
    </location>
</feature>
<dbReference type="EMBL" id="JACDXP010000009">
    <property type="protein sequence ID" value="KAF6519499.1"/>
    <property type="molecule type" value="Genomic_DNA"/>
</dbReference>
<feature type="transmembrane region" description="Helical" evidence="9">
    <location>
        <begin position="200"/>
        <end position="220"/>
    </location>
</feature>
<evidence type="ECO:0000256" key="2">
    <source>
        <dbReference type="ARBA" id="ARBA00010992"/>
    </source>
</evidence>
<keyword evidence="5 9" id="KW-1133">Transmembrane helix</keyword>
<evidence type="ECO:0000256" key="4">
    <source>
        <dbReference type="ARBA" id="ARBA00022692"/>
    </source>
</evidence>
<dbReference type="PANTHER" id="PTHR48022">
    <property type="entry name" value="PLASTIDIC GLUCOSE TRANSPORTER 4"/>
    <property type="match status" value="1"/>
</dbReference>
<feature type="region of interest" description="Disordered" evidence="8">
    <location>
        <begin position="1"/>
        <end position="20"/>
    </location>
</feature>
<dbReference type="InterPro" id="IPR003663">
    <property type="entry name" value="Sugar/inositol_transpt"/>
</dbReference>
<feature type="compositionally biased region" description="Polar residues" evidence="8">
    <location>
        <begin position="1"/>
        <end position="14"/>
    </location>
</feature>
<keyword evidence="3 7" id="KW-0813">Transport</keyword>
<dbReference type="GO" id="GO:0016020">
    <property type="term" value="C:membrane"/>
    <property type="evidence" value="ECO:0007669"/>
    <property type="project" value="UniProtKB-SubCell"/>
</dbReference>
<comment type="similarity">
    <text evidence="2 7">Belongs to the major facilitator superfamily. Sugar transporter (TC 2.A.1.1) family.</text>
</comment>
<dbReference type="InterPro" id="IPR050360">
    <property type="entry name" value="MFS_Sugar_Transporters"/>
</dbReference>
<protein>
    <recommendedName>
        <fullName evidence="10">Major facilitator superfamily (MFS) profile domain-containing protein</fullName>
    </recommendedName>
</protein>
<feature type="transmembrane region" description="Helical" evidence="9">
    <location>
        <begin position="171"/>
        <end position="188"/>
    </location>
</feature>
<feature type="transmembrane region" description="Helical" evidence="9">
    <location>
        <begin position="240"/>
        <end position="257"/>
    </location>
</feature>
<keyword evidence="6 9" id="KW-0472">Membrane</keyword>
<evidence type="ECO:0000313" key="12">
    <source>
        <dbReference type="Proteomes" id="UP000593570"/>
    </source>
</evidence>
<sequence length="534" mass="58140">MTTTNQYSIDQKSTSSDKDATVEHMAVSDKHTLDQIQVANANEHNLTFRDVARKHPKIIWWSFFWCMCAVGCESSFPFLQSRGFDTQVNGAMVGVPAFRKYYGHELDGDWVIPADWLTAFNIVSSVGQFFGGFACSAISDRMGRKKSLTLGVLIVTGGIMGESFASTRAAFVVSKLILGVGVGFYLTLGPITCSEIAPTVLRGLSTAGVNLAIAVGQLISNSVTSGFGNRDDVWAFRGPFLAQLVFSVFLFFGSFLSPESPWYLVRAGKTEEARAVLQNLYGSEFEASEKLQAIQQTVEEEASMASPSYISAFQGTDRIRTLISIGVFACQHAVGIIFVLSFSTYFFQLAGLDVRKSLNLGVGVTACGVAGNICSWFIINRYGRRPIFVVGMFACTTILLLIGILDVVPTGAAKWVMSSLTVVFSFVYFLTIGAVAFVLLGEVSSLSQRARTTALATATQAIFGIIMFFAVPYMVNPDVGNLGGKVGFIFGGLSAFASILCIFYIPELKGRTYQEIDTLFYRRVPIRKMGSYTI</sequence>
<dbReference type="Gene3D" id="1.20.1250.20">
    <property type="entry name" value="MFS general substrate transporter like domains"/>
    <property type="match status" value="1"/>
</dbReference>
<proteinExistence type="inferred from homology"/>
<accession>A0A8H6LGQ1</accession>
<evidence type="ECO:0000256" key="3">
    <source>
        <dbReference type="ARBA" id="ARBA00022448"/>
    </source>
</evidence>
<dbReference type="AlphaFoldDB" id="A0A8H6LGQ1"/>
<dbReference type="InterPro" id="IPR020846">
    <property type="entry name" value="MFS_dom"/>
</dbReference>
<evidence type="ECO:0000313" key="11">
    <source>
        <dbReference type="EMBL" id="KAF6519499.1"/>
    </source>
</evidence>
<name>A0A8H6LGQ1_FUSOX</name>
<organism evidence="11 12">
    <name type="scientific">Fusarium oxysporum f. sp. conglutinans</name>
    <dbReference type="NCBI Taxonomy" id="100902"/>
    <lineage>
        <taxon>Eukaryota</taxon>
        <taxon>Fungi</taxon>
        <taxon>Dikarya</taxon>
        <taxon>Ascomycota</taxon>
        <taxon>Pezizomycotina</taxon>
        <taxon>Sordariomycetes</taxon>
        <taxon>Hypocreomycetidae</taxon>
        <taxon>Hypocreales</taxon>
        <taxon>Nectriaceae</taxon>
        <taxon>Fusarium</taxon>
        <taxon>Fusarium oxysporum species complex</taxon>
    </lineage>
</organism>
<dbReference type="SUPFAM" id="SSF103473">
    <property type="entry name" value="MFS general substrate transporter"/>
    <property type="match status" value="1"/>
</dbReference>
<feature type="transmembrane region" description="Helical" evidence="9">
    <location>
        <begin position="358"/>
        <end position="379"/>
    </location>
</feature>
<feature type="transmembrane region" description="Helical" evidence="9">
    <location>
        <begin position="147"/>
        <end position="165"/>
    </location>
</feature>
<evidence type="ECO:0000256" key="9">
    <source>
        <dbReference type="SAM" id="Phobius"/>
    </source>
</evidence>
<dbReference type="GO" id="GO:0005351">
    <property type="term" value="F:carbohydrate:proton symporter activity"/>
    <property type="evidence" value="ECO:0007669"/>
    <property type="project" value="TreeGrafter"/>
</dbReference>
<feature type="transmembrane region" description="Helical" evidence="9">
    <location>
        <begin position="417"/>
        <end position="440"/>
    </location>
</feature>
<dbReference type="Pfam" id="PF00083">
    <property type="entry name" value="Sugar_tr"/>
    <property type="match status" value="1"/>
</dbReference>
<feature type="transmembrane region" description="Helical" evidence="9">
    <location>
        <begin position="322"/>
        <end position="346"/>
    </location>
</feature>
<dbReference type="PROSITE" id="PS50850">
    <property type="entry name" value="MFS"/>
    <property type="match status" value="1"/>
</dbReference>
<evidence type="ECO:0000256" key="7">
    <source>
        <dbReference type="RuleBase" id="RU003346"/>
    </source>
</evidence>
<gene>
    <name evidence="11" type="ORF">HZS61_017873</name>
</gene>
<dbReference type="PANTHER" id="PTHR48022:SF51">
    <property type="entry name" value="ALPHA-GLUCOSIDE TRANSPORTER, PUTATIVE (AFU_ORTHOLOGUE AFUA_6G11920)-RELATED"/>
    <property type="match status" value="1"/>
</dbReference>
<evidence type="ECO:0000259" key="10">
    <source>
        <dbReference type="PROSITE" id="PS50850"/>
    </source>
</evidence>
<dbReference type="InterPro" id="IPR036259">
    <property type="entry name" value="MFS_trans_sf"/>
</dbReference>
<feature type="transmembrane region" description="Helical" evidence="9">
    <location>
        <begin position="116"/>
        <end position="135"/>
    </location>
</feature>
<evidence type="ECO:0000256" key="8">
    <source>
        <dbReference type="SAM" id="MobiDB-lite"/>
    </source>
</evidence>
<dbReference type="FunFam" id="1.20.1250.20:FF:000078">
    <property type="entry name" value="MFS maltose transporter, putative"/>
    <property type="match status" value="1"/>
</dbReference>
<keyword evidence="4 9" id="KW-0812">Transmembrane</keyword>
<feature type="domain" description="Major facilitator superfamily (MFS) profile" evidence="10">
    <location>
        <begin position="69"/>
        <end position="509"/>
    </location>
</feature>
<evidence type="ECO:0000256" key="1">
    <source>
        <dbReference type="ARBA" id="ARBA00004141"/>
    </source>
</evidence>
<evidence type="ECO:0000256" key="5">
    <source>
        <dbReference type="ARBA" id="ARBA00022989"/>
    </source>
</evidence>
<feature type="transmembrane region" description="Helical" evidence="9">
    <location>
        <begin position="452"/>
        <end position="474"/>
    </location>
</feature>
<evidence type="ECO:0000256" key="6">
    <source>
        <dbReference type="ARBA" id="ARBA00023136"/>
    </source>
</evidence>
<dbReference type="NCBIfam" id="TIGR00879">
    <property type="entry name" value="SP"/>
    <property type="match status" value="1"/>
</dbReference>
<dbReference type="Proteomes" id="UP000593570">
    <property type="component" value="Unassembled WGS sequence"/>
</dbReference>